<keyword evidence="3" id="KW-0460">Magnesium</keyword>
<sequence>MTLRKQRQEVYYEFESRSFEQTSAPESSRVAFTNLYPILVRPYVATVIPLGLKIVRGTGGQGYILAGSSHKKVFCHTGMIDPGYRGEIKLIVLNTTQYNITLFAGELKVSLFAFYFSTPIIYESNLLQRPQYSEDAGYDLRLREDLLVFPQSCTTVTIDAQVPTTTKYFKPVVFGRSGLATQGVVIDVTKWTHRPLTVNVYNYTDNTLRYSAGTRICQVVFVHKRHFPRRLRNFFTSVTLNGKTAFYWANVSFVNCQTDVYRSLVTLPCRDDTRDTCRDDAGEGARGRARGDCGFGSSGMW</sequence>
<dbReference type="KEGG" id="vg:23104191"/>
<dbReference type="InterPro" id="IPR036157">
    <property type="entry name" value="dUTPase-like_sf"/>
</dbReference>
<evidence type="ECO:0000313" key="6">
    <source>
        <dbReference type="EMBL" id="AIU39579.1"/>
    </source>
</evidence>
<dbReference type="Pfam" id="PF00692">
    <property type="entry name" value="dUTPase"/>
    <property type="match status" value="2"/>
</dbReference>
<dbReference type="EMBL" id="KM924295">
    <property type="protein sequence ID" value="AIU39579.1"/>
    <property type="molecule type" value="Genomic_DNA"/>
</dbReference>
<evidence type="ECO:0000256" key="4">
    <source>
        <dbReference type="ARBA" id="ARBA00023080"/>
    </source>
</evidence>
<dbReference type="InterPro" id="IPR034745">
    <property type="entry name" value="HSV_DUT"/>
</dbReference>
<organism evidence="6 7">
    <name type="scientific">Equid gammaherpesvirus 5</name>
    <dbReference type="NCBI Taxonomy" id="10371"/>
    <lineage>
        <taxon>Viruses</taxon>
        <taxon>Duplodnaviria</taxon>
        <taxon>Heunggongvirae</taxon>
        <taxon>Peploviricota</taxon>
        <taxon>Herviviricetes</taxon>
        <taxon>Herpesvirales</taxon>
        <taxon>Orthoherpesviridae</taxon>
        <taxon>Gammaherpesvirinae</taxon>
        <taxon>Percavirus</taxon>
        <taxon>Percavirus equidgamma5</taxon>
    </lineage>
</organism>
<evidence type="ECO:0000313" key="7">
    <source>
        <dbReference type="Proteomes" id="UP000124452"/>
    </source>
</evidence>
<dbReference type="EC" id="3.6.1.23" evidence="6"/>
<evidence type="ECO:0000259" key="5">
    <source>
        <dbReference type="Pfam" id="PF00692"/>
    </source>
</evidence>
<keyword evidence="1" id="KW-0479">Metal-binding</keyword>
<feature type="domain" description="dUTPase-like" evidence="5">
    <location>
        <begin position="129"/>
        <end position="226"/>
    </location>
</feature>
<dbReference type="OrthoDB" id="13493at10239"/>
<evidence type="ECO:0000256" key="3">
    <source>
        <dbReference type="ARBA" id="ARBA00022842"/>
    </source>
</evidence>
<name>A0A0B4Q6C2_9GAMA</name>
<reference evidence="6 7" key="1">
    <citation type="journal article" date="2015" name="Genome Announc.">
        <title>Genome sequences of equid herpesviruses 2 and 5.</title>
        <authorList>
            <person name="Wilkie G.S."/>
            <person name="Kerr K."/>
            <person name="Stewart J.P."/>
            <person name="Studdert M.J."/>
            <person name="Davison A.J."/>
        </authorList>
    </citation>
    <scope>NUCLEOTIDE SEQUENCE [LARGE SCALE GENOMIC DNA]</scope>
    <source>
        <strain evidence="6">2-141/67</strain>
    </source>
</reference>
<keyword evidence="4" id="KW-0546">Nucleotide metabolism</keyword>
<evidence type="ECO:0000256" key="2">
    <source>
        <dbReference type="ARBA" id="ARBA00022801"/>
    </source>
</evidence>
<dbReference type="Proteomes" id="UP000124452">
    <property type="component" value="Segment"/>
</dbReference>
<dbReference type="GO" id="GO:0046080">
    <property type="term" value="P:dUTP metabolic process"/>
    <property type="evidence" value="ECO:0007669"/>
    <property type="project" value="InterPro"/>
</dbReference>
<evidence type="ECO:0000256" key="1">
    <source>
        <dbReference type="ARBA" id="ARBA00022723"/>
    </source>
</evidence>
<dbReference type="HAMAP" id="MF_04031">
    <property type="entry name" value="HSV_DUT"/>
    <property type="match status" value="1"/>
</dbReference>
<dbReference type="GeneID" id="23104191"/>
<dbReference type="InterPro" id="IPR029054">
    <property type="entry name" value="dUTPase-like"/>
</dbReference>
<dbReference type="RefSeq" id="YP_009118444.1">
    <property type="nucleotide sequence ID" value="NC_026421.1"/>
</dbReference>
<feature type="domain" description="dUTPase-like" evidence="5">
    <location>
        <begin position="36"/>
        <end position="105"/>
    </location>
</feature>
<keyword evidence="2 6" id="KW-0378">Hydrolase</keyword>
<dbReference type="Gene3D" id="2.70.40.10">
    <property type="match status" value="2"/>
</dbReference>
<keyword evidence="7" id="KW-1185">Reference proteome</keyword>
<dbReference type="SUPFAM" id="SSF51283">
    <property type="entry name" value="dUTPase-like"/>
    <property type="match status" value="2"/>
</dbReference>
<proteinExistence type="inferred from homology"/>
<dbReference type="GO" id="GO:0046872">
    <property type="term" value="F:metal ion binding"/>
    <property type="evidence" value="ECO:0007669"/>
    <property type="project" value="UniProtKB-KW"/>
</dbReference>
<dbReference type="GO" id="GO:0004170">
    <property type="term" value="F:dUTP diphosphatase activity"/>
    <property type="evidence" value="ECO:0007669"/>
    <property type="project" value="UniProtKB-EC"/>
</dbReference>
<accession>A0A0B4Q6C2</accession>
<gene>
    <name evidence="6" type="primary">ORF54</name>
</gene>
<protein>
    <submittedName>
        <fullName evidence="6">Deoxyuridine triphosphatase</fullName>
        <ecNumber evidence="6">3.6.1.23</ecNumber>
    </submittedName>
</protein>